<keyword evidence="3" id="KW-1185">Reference proteome</keyword>
<evidence type="ECO:0000313" key="3">
    <source>
        <dbReference type="Proteomes" id="UP001500967"/>
    </source>
</evidence>
<name>A0ABN0V5H1_9ACTN</name>
<comment type="caution">
    <text evidence="2">The sequence shown here is derived from an EMBL/GenBank/DDBJ whole genome shotgun (WGS) entry which is preliminary data.</text>
</comment>
<proteinExistence type="predicted"/>
<dbReference type="InterPro" id="IPR001646">
    <property type="entry name" value="5peptide_repeat"/>
</dbReference>
<evidence type="ECO:0000256" key="1">
    <source>
        <dbReference type="SAM" id="Phobius"/>
    </source>
</evidence>
<dbReference type="Pfam" id="PF13576">
    <property type="entry name" value="Pentapeptide_3"/>
    <property type="match status" value="1"/>
</dbReference>
<accession>A0ABN0V5H1</accession>
<sequence length="483" mass="52150">MGRHLAIIGAIGTGFFVLTMAILLLTVGQAAAADVRRDRLDIVKIALSVVAGVGGMVALVVAYRRQRVVEDAHRHTQTVEADKAHDALERRITDAYRHGVEQLGSDRAAVRLGGMYALERLAQQNPAHRQIVVDVLCAYLRMPYELTEALGADDAAAVTEIDSADSRSQARSAQEEREVRLTAQRILARHLRLATPGQTTDTSDSPWTDVDLDLTGAVLIAFDLEQCQLRSLRMSLVIFVDDATFRNVRVGDAATFRAATFQAAADFRGAAFAGDADFGTTTFGGQAAFDRSAFAGDAWFGGVTFASDTGFDDAVFSSAAGFHSAKFLGTTAFDGVTFRQVAGFHGATFQEIAGFDTARFGGDAWFDGVCFNQDAGFRRVCFSHTVGFRAAVFGGSAWFPGSRFDGNAWFDASTIARAAWFINSHFSRGAWFDDPSYVRARFDDATLDTAHTASPRQWPSGWGVTTHAATAGTAKLVRGGRRH</sequence>
<keyword evidence="1" id="KW-0812">Transmembrane</keyword>
<keyword evidence="1" id="KW-0472">Membrane</keyword>
<dbReference type="RefSeq" id="WP_344653722.1">
    <property type="nucleotide sequence ID" value="NZ_BAAAGX010000034.1"/>
</dbReference>
<organism evidence="2 3">
    <name type="scientific">Cryptosporangium japonicum</name>
    <dbReference type="NCBI Taxonomy" id="80872"/>
    <lineage>
        <taxon>Bacteria</taxon>
        <taxon>Bacillati</taxon>
        <taxon>Actinomycetota</taxon>
        <taxon>Actinomycetes</taxon>
        <taxon>Cryptosporangiales</taxon>
        <taxon>Cryptosporangiaceae</taxon>
        <taxon>Cryptosporangium</taxon>
    </lineage>
</organism>
<evidence type="ECO:0000313" key="2">
    <source>
        <dbReference type="EMBL" id="GAA0276323.1"/>
    </source>
</evidence>
<dbReference type="EMBL" id="BAAAGX010000034">
    <property type="protein sequence ID" value="GAA0276323.1"/>
    <property type="molecule type" value="Genomic_DNA"/>
</dbReference>
<protein>
    <recommendedName>
        <fullName evidence="4">Pentapeptide repeat-containing protein</fullName>
    </recommendedName>
</protein>
<dbReference type="Proteomes" id="UP001500967">
    <property type="component" value="Unassembled WGS sequence"/>
</dbReference>
<keyword evidence="1" id="KW-1133">Transmembrane helix</keyword>
<gene>
    <name evidence="2" type="ORF">GCM10009539_75160</name>
</gene>
<evidence type="ECO:0008006" key="4">
    <source>
        <dbReference type="Google" id="ProtNLM"/>
    </source>
</evidence>
<reference evidence="2 3" key="1">
    <citation type="journal article" date="2019" name="Int. J. Syst. Evol. Microbiol.">
        <title>The Global Catalogue of Microorganisms (GCM) 10K type strain sequencing project: providing services to taxonomists for standard genome sequencing and annotation.</title>
        <authorList>
            <consortium name="The Broad Institute Genomics Platform"/>
            <consortium name="The Broad Institute Genome Sequencing Center for Infectious Disease"/>
            <person name="Wu L."/>
            <person name="Ma J."/>
        </authorList>
    </citation>
    <scope>NUCLEOTIDE SEQUENCE [LARGE SCALE GENOMIC DNA]</scope>
    <source>
        <strain evidence="2 3">JCM 10425</strain>
    </source>
</reference>
<feature type="transmembrane region" description="Helical" evidence="1">
    <location>
        <begin position="42"/>
        <end position="63"/>
    </location>
</feature>